<evidence type="ECO:0000313" key="6">
    <source>
        <dbReference type="Proteomes" id="UP000023152"/>
    </source>
</evidence>
<dbReference type="OMA" id="IEERCCK"/>
<dbReference type="Gene3D" id="1.20.1310.10">
    <property type="entry name" value="Cullin Repeats"/>
    <property type="match status" value="2"/>
</dbReference>
<evidence type="ECO:0000259" key="4">
    <source>
        <dbReference type="PROSITE" id="PS50069"/>
    </source>
</evidence>
<dbReference type="InterPro" id="IPR036317">
    <property type="entry name" value="Cullin_homology_sf"/>
</dbReference>
<comment type="caution">
    <text evidence="5">The sequence shown here is derived from an EMBL/GenBank/DDBJ whole genome shotgun (WGS) entry which is preliminary data.</text>
</comment>
<dbReference type="SUPFAM" id="SSF74788">
    <property type="entry name" value="Cullin repeat-like"/>
    <property type="match status" value="1"/>
</dbReference>
<feature type="domain" description="Cullin family profile" evidence="4">
    <location>
        <begin position="47"/>
        <end position="133"/>
    </location>
</feature>
<dbReference type="GO" id="GO:0006511">
    <property type="term" value="P:ubiquitin-dependent protein catabolic process"/>
    <property type="evidence" value="ECO:0007669"/>
    <property type="project" value="InterPro"/>
</dbReference>
<comment type="similarity">
    <text evidence="1 2 3">Belongs to the cullin family.</text>
</comment>
<feature type="non-terminal residue" evidence="5">
    <location>
        <position position="1"/>
    </location>
</feature>
<keyword evidence="6" id="KW-1185">Reference proteome</keyword>
<name>X6LQ13_RETFI</name>
<protein>
    <submittedName>
        <fullName evidence="5">Cullin 3</fullName>
    </submittedName>
</protein>
<evidence type="ECO:0000256" key="3">
    <source>
        <dbReference type="RuleBase" id="RU003829"/>
    </source>
</evidence>
<dbReference type="InterPro" id="IPR045093">
    <property type="entry name" value="Cullin"/>
</dbReference>
<proteinExistence type="inferred from homology"/>
<reference evidence="5 6" key="1">
    <citation type="journal article" date="2013" name="Curr. Biol.">
        <title>The Genome of the Foraminiferan Reticulomyxa filosa.</title>
        <authorList>
            <person name="Glockner G."/>
            <person name="Hulsmann N."/>
            <person name="Schleicher M."/>
            <person name="Noegel A.A."/>
            <person name="Eichinger L."/>
            <person name="Gallinger C."/>
            <person name="Pawlowski J."/>
            <person name="Sierra R."/>
            <person name="Euteneuer U."/>
            <person name="Pillet L."/>
            <person name="Moustafa A."/>
            <person name="Platzer M."/>
            <person name="Groth M."/>
            <person name="Szafranski K."/>
            <person name="Schliwa M."/>
        </authorList>
    </citation>
    <scope>NUCLEOTIDE SEQUENCE [LARGE SCALE GENOMIC DNA]</scope>
</reference>
<dbReference type="GO" id="GO:0031625">
    <property type="term" value="F:ubiquitin protein ligase binding"/>
    <property type="evidence" value="ECO:0007669"/>
    <property type="project" value="InterPro"/>
</dbReference>
<dbReference type="InterPro" id="IPR001373">
    <property type="entry name" value="Cullin_N"/>
</dbReference>
<accession>X6LQ13</accession>
<gene>
    <name evidence="5" type="ORF">RFI_33424</name>
</gene>
<dbReference type="PANTHER" id="PTHR11932">
    <property type="entry name" value="CULLIN"/>
    <property type="match status" value="1"/>
</dbReference>
<dbReference type="PROSITE" id="PS50069">
    <property type="entry name" value="CULLIN_2"/>
    <property type="match status" value="1"/>
</dbReference>
<dbReference type="AlphaFoldDB" id="X6LQ13"/>
<evidence type="ECO:0000256" key="1">
    <source>
        <dbReference type="ARBA" id="ARBA00006019"/>
    </source>
</evidence>
<dbReference type="EMBL" id="ASPP01031023">
    <property type="protein sequence ID" value="ETO03978.1"/>
    <property type="molecule type" value="Genomic_DNA"/>
</dbReference>
<evidence type="ECO:0000256" key="2">
    <source>
        <dbReference type="PROSITE-ProRule" id="PRU00330"/>
    </source>
</evidence>
<dbReference type="InterPro" id="IPR016158">
    <property type="entry name" value="Cullin_homology"/>
</dbReference>
<sequence length="133" mass="15991">DPEKFVTEVLALRENFQEIVDVSFRRDKHFQRSMKEAFEYFINLDTKSAQYLSLYTDILLRKNSLKMQDTEVMQKLDDVIVIFKFLRDKDMFEDYYKKHLAHRLLHGQGSSEFHEKAMIGKLKVFLITIKYTL</sequence>
<dbReference type="Proteomes" id="UP000023152">
    <property type="component" value="Unassembled WGS sequence"/>
</dbReference>
<dbReference type="OrthoDB" id="27073at2759"/>
<organism evidence="5 6">
    <name type="scientific">Reticulomyxa filosa</name>
    <dbReference type="NCBI Taxonomy" id="46433"/>
    <lineage>
        <taxon>Eukaryota</taxon>
        <taxon>Sar</taxon>
        <taxon>Rhizaria</taxon>
        <taxon>Retaria</taxon>
        <taxon>Foraminifera</taxon>
        <taxon>Monothalamids</taxon>
        <taxon>Reticulomyxidae</taxon>
        <taxon>Reticulomyxa</taxon>
    </lineage>
</organism>
<dbReference type="Pfam" id="PF00888">
    <property type="entry name" value="Cullin"/>
    <property type="match status" value="1"/>
</dbReference>
<evidence type="ECO:0000313" key="5">
    <source>
        <dbReference type="EMBL" id="ETO03978.1"/>
    </source>
</evidence>
<dbReference type="InterPro" id="IPR016159">
    <property type="entry name" value="Cullin_repeat-like_dom_sf"/>
</dbReference>
<dbReference type="SUPFAM" id="SSF75632">
    <property type="entry name" value="Cullin homology domain"/>
    <property type="match status" value="1"/>
</dbReference>